<proteinExistence type="predicted"/>
<dbReference type="Gene3D" id="2.40.40.10">
    <property type="entry name" value="RlpA-like domain"/>
    <property type="match status" value="1"/>
</dbReference>
<gene>
    <name evidence="2" type="ORF">MUK42_28671</name>
</gene>
<evidence type="ECO:0000313" key="3">
    <source>
        <dbReference type="Proteomes" id="UP001055439"/>
    </source>
</evidence>
<dbReference type="EMBL" id="CP097504">
    <property type="protein sequence ID" value="URD89301.1"/>
    <property type="molecule type" value="Genomic_DNA"/>
</dbReference>
<evidence type="ECO:0000313" key="2">
    <source>
        <dbReference type="EMBL" id="URD89301.1"/>
    </source>
</evidence>
<dbReference type="AlphaFoldDB" id="A0A9E7F7F1"/>
<dbReference type="PANTHER" id="PTHR31692:SF127">
    <property type="entry name" value="EXPANSIN-B5-LIKE"/>
    <property type="match status" value="1"/>
</dbReference>
<accession>A0A9E7F7F1</accession>
<dbReference type="SUPFAM" id="SSF50685">
    <property type="entry name" value="Barwin-like endoglucanases"/>
    <property type="match status" value="1"/>
</dbReference>
<dbReference type="Pfam" id="PF03330">
    <property type="entry name" value="DPBB_1"/>
    <property type="match status" value="1"/>
</dbReference>
<dbReference type="InterPro" id="IPR009009">
    <property type="entry name" value="RlpA-like_DPBB"/>
</dbReference>
<dbReference type="PROSITE" id="PS50842">
    <property type="entry name" value="EXPANSIN_EG45"/>
    <property type="match status" value="1"/>
</dbReference>
<dbReference type="InterPro" id="IPR007112">
    <property type="entry name" value="Expansin/allergen_DPBB_dom"/>
</dbReference>
<sequence length="104" mass="10486">MNSSDTDLATSPAIATWYGGPGGPPITGNVCNIPALRSEVSCTANPACSGRPVTVVITDQCPGGPCDSDPVHFDLSGAAFGAMAKPGQADALRNAGSIHIQYAR</sequence>
<feature type="domain" description="Expansin-like EG45" evidence="1">
    <location>
        <begin position="39"/>
        <end position="104"/>
    </location>
</feature>
<protein>
    <submittedName>
        <fullName evidence="2">Atexpb2, expb2, athexp beta 1.4 atexpb2 (Expansin b2)</fullName>
    </submittedName>
</protein>
<dbReference type="OrthoDB" id="406505at2759"/>
<organism evidence="2 3">
    <name type="scientific">Musa troglodytarum</name>
    <name type="common">fe'i banana</name>
    <dbReference type="NCBI Taxonomy" id="320322"/>
    <lineage>
        <taxon>Eukaryota</taxon>
        <taxon>Viridiplantae</taxon>
        <taxon>Streptophyta</taxon>
        <taxon>Embryophyta</taxon>
        <taxon>Tracheophyta</taxon>
        <taxon>Spermatophyta</taxon>
        <taxon>Magnoliopsida</taxon>
        <taxon>Liliopsida</taxon>
        <taxon>Zingiberales</taxon>
        <taxon>Musaceae</taxon>
        <taxon>Musa</taxon>
    </lineage>
</organism>
<reference evidence="2" key="1">
    <citation type="submission" date="2022-05" db="EMBL/GenBank/DDBJ databases">
        <title>The Musa troglodytarum L. genome provides insights into the mechanism of non-climacteric behaviour and enrichment of carotenoids.</title>
        <authorList>
            <person name="Wang J."/>
        </authorList>
    </citation>
    <scope>NUCLEOTIDE SEQUENCE</scope>
    <source>
        <tissue evidence="2">Leaf</tissue>
    </source>
</reference>
<keyword evidence="3" id="KW-1185">Reference proteome</keyword>
<dbReference type="PANTHER" id="PTHR31692">
    <property type="entry name" value="EXPANSIN-B3"/>
    <property type="match status" value="1"/>
</dbReference>
<dbReference type="Proteomes" id="UP001055439">
    <property type="component" value="Chromosome 2"/>
</dbReference>
<name>A0A9E7F7F1_9LILI</name>
<evidence type="ECO:0000259" key="1">
    <source>
        <dbReference type="PROSITE" id="PS50842"/>
    </source>
</evidence>
<dbReference type="InterPro" id="IPR036908">
    <property type="entry name" value="RlpA-like_sf"/>
</dbReference>